<dbReference type="HOGENOM" id="CLU_1111132_0_0_1"/>
<reference evidence="2" key="1">
    <citation type="journal article" date="2009" name="Genome Res.">
        <title>Comparative genomic analyses of the human fungal pathogens Coccidioides and their relatives.</title>
        <authorList>
            <person name="Sharpton T.J."/>
            <person name="Stajich J.E."/>
            <person name="Rounsley S.D."/>
            <person name="Gardner M.J."/>
            <person name="Wortman J.R."/>
            <person name="Jordar V.S."/>
            <person name="Maiti R."/>
            <person name="Kodira C.D."/>
            <person name="Neafsey D.E."/>
            <person name="Zeng Q."/>
            <person name="Hung C.-Y."/>
            <person name="McMahan C."/>
            <person name="Muszewska A."/>
            <person name="Grynberg M."/>
            <person name="Mandel M.A."/>
            <person name="Kellner E.M."/>
            <person name="Barker B.M."/>
            <person name="Galgiani J.N."/>
            <person name="Orbach M.J."/>
            <person name="Kirkland T.N."/>
            <person name="Cole G.T."/>
            <person name="Henn M.R."/>
            <person name="Birren B.W."/>
            <person name="Taylor J.W."/>
        </authorList>
    </citation>
    <scope>NUCLEOTIDE SEQUENCE [LARGE SCALE GENOMIC DNA]</scope>
    <source>
        <strain evidence="2">UAMH 1704</strain>
    </source>
</reference>
<dbReference type="InParanoid" id="C4JLW7"/>
<dbReference type="KEGG" id="ure:UREG_03825"/>
<gene>
    <name evidence="1" type="ORF">UREG_03825</name>
</gene>
<evidence type="ECO:0000313" key="1">
    <source>
        <dbReference type="EMBL" id="EEP78979.1"/>
    </source>
</evidence>
<dbReference type="GeneID" id="8441422"/>
<keyword evidence="2" id="KW-1185">Reference proteome</keyword>
<dbReference type="OMA" id="FTHLTGD"/>
<sequence>MFNISNGSPGFGPGPLRFLFKIDFIKPNYDEQSEIRIPDQKWIPPTIPQAITTVGTTGWFQWSSNGVNPAMSTSETDFQVCSLFYNSEHSHFQGVPFDCRKYSVKESRMRDGIGWRRVMFRYSLHSSRLPISIMGFDSAYNVLAGKGSSSWMPQLIPETYDNNQDENCSEHTGIAGDLALLLAFVAFSYTINPQDPNMVLWVIHNCFKPPVWNRHPCTAPRKHGTGVVVSIRLDPESNITAEDLRNYQKGYYGPFIQP</sequence>
<protein>
    <submittedName>
        <fullName evidence="1">Uncharacterized protein</fullName>
    </submittedName>
</protein>
<dbReference type="VEuPathDB" id="FungiDB:UREG_03825"/>
<dbReference type="RefSeq" id="XP_002544308.1">
    <property type="nucleotide sequence ID" value="XM_002544262.1"/>
</dbReference>
<name>C4JLW7_UNCRE</name>
<evidence type="ECO:0000313" key="2">
    <source>
        <dbReference type="Proteomes" id="UP000002058"/>
    </source>
</evidence>
<dbReference type="Proteomes" id="UP000002058">
    <property type="component" value="Unassembled WGS sequence"/>
</dbReference>
<dbReference type="eggNOG" id="ENOG502T05Q">
    <property type="taxonomic scope" value="Eukaryota"/>
</dbReference>
<dbReference type="OrthoDB" id="5243686at2759"/>
<organism evidence="1 2">
    <name type="scientific">Uncinocarpus reesii (strain UAMH 1704)</name>
    <dbReference type="NCBI Taxonomy" id="336963"/>
    <lineage>
        <taxon>Eukaryota</taxon>
        <taxon>Fungi</taxon>
        <taxon>Dikarya</taxon>
        <taxon>Ascomycota</taxon>
        <taxon>Pezizomycotina</taxon>
        <taxon>Eurotiomycetes</taxon>
        <taxon>Eurotiomycetidae</taxon>
        <taxon>Onygenales</taxon>
        <taxon>Onygenaceae</taxon>
        <taxon>Uncinocarpus</taxon>
    </lineage>
</organism>
<dbReference type="AlphaFoldDB" id="C4JLW7"/>
<dbReference type="EMBL" id="CH476616">
    <property type="protein sequence ID" value="EEP78979.1"/>
    <property type="molecule type" value="Genomic_DNA"/>
</dbReference>
<dbReference type="STRING" id="336963.C4JLW7"/>
<proteinExistence type="predicted"/>
<accession>C4JLW7</accession>